<dbReference type="EMBL" id="MN740459">
    <property type="protein sequence ID" value="QHU27530.1"/>
    <property type="molecule type" value="Genomic_DNA"/>
</dbReference>
<accession>A0A6C0LB27</accession>
<reference evidence="1" key="1">
    <citation type="journal article" date="2020" name="Nature">
        <title>Giant virus diversity and host interactions through global metagenomics.</title>
        <authorList>
            <person name="Schulz F."/>
            <person name="Roux S."/>
            <person name="Paez-Espino D."/>
            <person name="Jungbluth S."/>
            <person name="Walsh D.A."/>
            <person name="Denef V.J."/>
            <person name="McMahon K.D."/>
            <person name="Konstantinidis K.T."/>
            <person name="Eloe-Fadrosh E.A."/>
            <person name="Kyrpides N.C."/>
            <person name="Woyke T."/>
        </authorList>
    </citation>
    <scope>NUCLEOTIDE SEQUENCE</scope>
    <source>
        <strain evidence="1">GVMAG-M-3300027769-26</strain>
    </source>
</reference>
<name>A0A6C0LB27_9ZZZZ</name>
<evidence type="ECO:0000313" key="1">
    <source>
        <dbReference type="EMBL" id="QHU27530.1"/>
    </source>
</evidence>
<proteinExistence type="predicted"/>
<organism evidence="1">
    <name type="scientific">viral metagenome</name>
    <dbReference type="NCBI Taxonomy" id="1070528"/>
    <lineage>
        <taxon>unclassified sequences</taxon>
        <taxon>metagenomes</taxon>
        <taxon>organismal metagenomes</taxon>
    </lineage>
</organism>
<dbReference type="AlphaFoldDB" id="A0A6C0LB27"/>
<protein>
    <submittedName>
        <fullName evidence="1">Uncharacterized protein</fullName>
    </submittedName>
</protein>
<sequence length="202" mass="23308">MSQLVSSKSGTLDINKYITGFPSVVGGGSQEDINLIEIYFINRGIPNENVIDVSVKNSLETFIDNYYKKSRVEKYKSYTHKERIYTYELSNDNQFVSSKIKKHMDILDNIFVICSKNNKQPNYTFPCTNEIDSVSEYIIKEYKISNRISLIMRSDVGDSGDGGEEIKTLYIEYRHSNNVDIDKINETINKIIRKILYQASHT</sequence>